<dbReference type="InterPro" id="IPR014337">
    <property type="entry name" value="Ectoine_EhuB"/>
</dbReference>
<dbReference type="NCBIfam" id="TIGR02995">
    <property type="entry name" value="ectoine_ehuB"/>
    <property type="match status" value="1"/>
</dbReference>
<dbReference type="PANTHER" id="PTHR35936">
    <property type="entry name" value="MEMBRANE-BOUND LYTIC MUREIN TRANSGLYCOSYLASE F"/>
    <property type="match status" value="1"/>
</dbReference>
<dbReference type="SUPFAM" id="SSF53850">
    <property type="entry name" value="Periplasmic binding protein-like II"/>
    <property type="match status" value="1"/>
</dbReference>
<comment type="caution">
    <text evidence="3">The sequence shown here is derived from an EMBL/GenBank/DDBJ whole genome shotgun (WGS) entry which is preliminary data.</text>
</comment>
<dbReference type="Proteomes" id="UP000256727">
    <property type="component" value="Unassembled WGS sequence"/>
</dbReference>
<evidence type="ECO:0000259" key="2">
    <source>
        <dbReference type="SMART" id="SM00062"/>
    </source>
</evidence>
<accession>A0A3D9LDV4</accession>
<dbReference type="RefSeq" id="WP_115932281.1">
    <property type="nucleotide sequence ID" value="NZ_QREH01000001.1"/>
</dbReference>
<keyword evidence="1" id="KW-0732">Signal</keyword>
<feature type="domain" description="Solute-binding protein family 3/N-terminal" evidence="2">
    <location>
        <begin position="72"/>
        <end position="299"/>
    </location>
</feature>
<evidence type="ECO:0000313" key="4">
    <source>
        <dbReference type="Proteomes" id="UP000256727"/>
    </source>
</evidence>
<dbReference type="AlphaFoldDB" id="A0A3D9LDV4"/>
<proteinExistence type="predicted"/>
<protein>
    <submittedName>
        <fullName evidence="3">Amino acid ABC transporter substrate-binding protein (PAAT family)</fullName>
    </submittedName>
</protein>
<dbReference type="InterPro" id="IPR001638">
    <property type="entry name" value="Solute-binding_3/MltF_N"/>
</dbReference>
<dbReference type="GO" id="GO:0033294">
    <property type="term" value="F:ectoine binding"/>
    <property type="evidence" value="ECO:0007669"/>
    <property type="project" value="InterPro"/>
</dbReference>
<dbReference type="GO" id="GO:0051470">
    <property type="term" value="P:ectoine transmembrane transport"/>
    <property type="evidence" value="ECO:0007669"/>
    <property type="project" value="InterPro"/>
</dbReference>
<name>A0A3D9LDV4_9MICC</name>
<keyword evidence="4" id="KW-1185">Reference proteome</keyword>
<dbReference type="EMBL" id="QREH01000001">
    <property type="protein sequence ID" value="REE04322.1"/>
    <property type="molecule type" value="Genomic_DNA"/>
</dbReference>
<evidence type="ECO:0000313" key="3">
    <source>
        <dbReference type="EMBL" id="REE04322.1"/>
    </source>
</evidence>
<reference evidence="3 4" key="1">
    <citation type="submission" date="2018-07" db="EMBL/GenBank/DDBJ databases">
        <title>Sequencing the genomes of 1000 actinobacteria strains.</title>
        <authorList>
            <person name="Klenk H.-P."/>
        </authorList>
    </citation>
    <scope>NUCLEOTIDE SEQUENCE [LARGE SCALE GENOMIC DNA]</scope>
    <source>
        <strain evidence="3 4">DSM 14442</strain>
    </source>
</reference>
<dbReference type="OrthoDB" id="9768183at2"/>
<dbReference type="SMART" id="SM00062">
    <property type="entry name" value="PBPb"/>
    <property type="match status" value="1"/>
</dbReference>
<dbReference type="Pfam" id="PF00497">
    <property type="entry name" value="SBP_bac_3"/>
    <property type="match status" value="1"/>
</dbReference>
<gene>
    <name evidence="3" type="ORF">C8E99_2157</name>
</gene>
<dbReference type="Gene3D" id="3.40.190.10">
    <property type="entry name" value="Periplasmic binding protein-like II"/>
    <property type="match status" value="2"/>
</dbReference>
<evidence type="ECO:0000256" key="1">
    <source>
        <dbReference type="ARBA" id="ARBA00022729"/>
    </source>
</evidence>
<sequence>MTIQHLTTLTSPTGTSRKRRLLQGAGLLAASALMLTACGGGDGGAEGGSEGGEGTTAAAEGNTLERLQEEGTITVGIAGEVPYSYLEDGEPAGATVAMHEKIFADMGINNVEAELVEWNSLIPGLNAGRFDAVSAGMSILPDRCAQAAFSDPEIMYTTTLMVAEGNPLGLTDLDSVKEKIDSGESVNLAVLAGGIEAGYAESLGLEVQSVPDAQTGMDTVANGRADAFAMTAISLNTLAEENPDAGVETTDAFVQVIDGVEQIGAGGTVFRQDDTELLEAYNEALGSVTESEESYLEVVGDYGFTAENLPPEDLTTEQLCAGELG</sequence>
<dbReference type="PANTHER" id="PTHR35936:SF17">
    <property type="entry name" value="ARGININE-BINDING EXTRACELLULAR PROTEIN ARTP"/>
    <property type="match status" value="1"/>
</dbReference>
<organism evidence="3 4">
    <name type="scientific">Citricoccus muralis</name>
    <dbReference type="NCBI Taxonomy" id="169134"/>
    <lineage>
        <taxon>Bacteria</taxon>
        <taxon>Bacillati</taxon>
        <taxon>Actinomycetota</taxon>
        <taxon>Actinomycetes</taxon>
        <taxon>Micrococcales</taxon>
        <taxon>Micrococcaceae</taxon>
        <taxon>Citricoccus</taxon>
    </lineage>
</organism>